<sequence length="113" mass="12085">MVEAEVEVGDALLAVLAALAALDVDREGIRGRRGGRGGQVRNLQPGLRVIRRGLLWAAAGLLGCWAICSCNARVTDFSKVPLQRFRPVCYPGTAAQPTTGVAGWRIKLIELTC</sequence>
<keyword evidence="2" id="KW-1185">Reference proteome</keyword>
<accession>A0A2T2P6G2</accession>
<protein>
    <submittedName>
        <fullName evidence="1">Uncharacterized protein</fullName>
    </submittedName>
</protein>
<dbReference type="AlphaFoldDB" id="A0A2T2P6G2"/>
<reference evidence="1 2" key="1">
    <citation type="journal article" date="2018" name="Front. Microbiol.">
        <title>Genome-Wide Analysis of Corynespora cassiicola Leaf Fall Disease Putative Effectors.</title>
        <authorList>
            <person name="Lopez D."/>
            <person name="Ribeiro S."/>
            <person name="Label P."/>
            <person name="Fumanal B."/>
            <person name="Venisse J.S."/>
            <person name="Kohler A."/>
            <person name="de Oliveira R.R."/>
            <person name="Labutti K."/>
            <person name="Lipzen A."/>
            <person name="Lail K."/>
            <person name="Bauer D."/>
            <person name="Ohm R.A."/>
            <person name="Barry K.W."/>
            <person name="Spatafora J."/>
            <person name="Grigoriev I.V."/>
            <person name="Martin F.M."/>
            <person name="Pujade-Renaud V."/>
        </authorList>
    </citation>
    <scope>NUCLEOTIDE SEQUENCE [LARGE SCALE GENOMIC DNA]</scope>
    <source>
        <strain evidence="1 2">Philippines</strain>
    </source>
</reference>
<dbReference type="Proteomes" id="UP000240883">
    <property type="component" value="Unassembled WGS sequence"/>
</dbReference>
<dbReference type="EMBL" id="KZ678129">
    <property type="protein sequence ID" value="PSN73270.1"/>
    <property type="molecule type" value="Genomic_DNA"/>
</dbReference>
<gene>
    <name evidence="1" type="ORF">BS50DRAFT_582821</name>
</gene>
<name>A0A2T2P6G2_CORCC</name>
<evidence type="ECO:0000313" key="1">
    <source>
        <dbReference type="EMBL" id="PSN73270.1"/>
    </source>
</evidence>
<organism evidence="1 2">
    <name type="scientific">Corynespora cassiicola Philippines</name>
    <dbReference type="NCBI Taxonomy" id="1448308"/>
    <lineage>
        <taxon>Eukaryota</taxon>
        <taxon>Fungi</taxon>
        <taxon>Dikarya</taxon>
        <taxon>Ascomycota</taxon>
        <taxon>Pezizomycotina</taxon>
        <taxon>Dothideomycetes</taxon>
        <taxon>Pleosporomycetidae</taxon>
        <taxon>Pleosporales</taxon>
        <taxon>Corynesporascaceae</taxon>
        <taxon>Corynespora</taxon>
    </lineage>
</organism>
<evidence type="ECO:0000313" key="2">
    <source>
        <dbReference type="Proteomes" id="UP000240883"/>
    </source>
</evidence>
<proteinExistence type="predicted"/>